<dbReference type="SUPFAM" id="SSF101936">
    <property type="entry name" value="DNA-binding pseudobarrel domain"/>
    <property type="match status" value="1"/>
</dbReference>
<organism evidence="7 8">
    <name type="scientific">Malus baccata</name>
    <name type="common">Siberian crab apple</name>
    <name type="synonym">Pyrus baccata</name>
    <dbReference type="NCBI Taxonomy" id="106549"/>
    <lineage>
        <taxon>Eukaryota</taxon>
        <taxon>Viridiplantae</taxon>
        <taxon>Streptophyta</taxon>
        <taxon>Embryophyta</taxon>
        <taxon>Tracheophyta</taxon>
        <taxon>Spermatophyta</taxon>
        <taxon>Magnoliopsida</taxon>
        <taxon>eudicotyledons</taxon>
        <taxon>Gunneridae</taxon>
        <taxon>Pentapetalae</taxon>
        <taxon>rosids</taxon>
        <taxon>fabids</taxon>
        <taxon>Rosales</taxon>
        <taxon>Rosaceae</taxon>
        <taxon>Amygdaloideae</taxon>
        <taxon>Maleae</taxon>
        <taxon>Malus</taxon>
    </lineage>
</organism>
<dbReference type="InterPro" id="IPR003340">
    <property type="entry name" value="B3_DNA-bd"/>
</dbReference>
<keyword evidence="8" id="KW-1185">Reference proteome</keyword>
<dbReference type="CDD" id="cd10017">
    <property type="entry name" value="B3_DNA"/>
    <property type="match status" value="1"/>
</dbReference>
<accession>A0A540N4Q2</accession>
<name>A0A540N4Q2_MALBA</name>
<dbReference type="PROSITE" id="PS50863">
    <property type="entry name" value="B3"/>
    <property type="match status" value="1"/>
</dbReference>
<protein>
    <recommendedName>
        <fullName evidence="6">TF-B3 domain-containing protein</fullName>
    </recommendedName>
</protein>
<dbReference type="InterPro" id="IPR044837">
    <property type="entry name" value="REM16-like"/>
</dbReference>
<dbReference type="SMART" id="SM01019">
    <property type="entry name" value="B3"/>
    <property type="match status" value="1"/>
</dbReference>
<keyword evidence="3" id="KW-0238">DNA-binding</keyword>
<feature type="domain" description="TF-B3" evidence="6">
    <location>
        <begin position="86"/>
        <end position="177"/>
    </location>
</feature>
<dbReference type="AlphaFoldDB" id="A0A540N4Q2"/>
<dbReference type="PANTHER" id="PTHR31391">
    <property type="entry name" value="B3 DOMAIN-CONTAINING PROTEIN OS11G0197600-RELATED"/>
    <property type="match status" value="1"/>
</dbReference>
<evidence type="ECO:0000256" key="4">
    <source>
        <dbReference type="ARBA" id="ARBA00023163"/>
    </source>
</evidence>
<sequence>MKRAKARAVEKQLVEVRRSSRVANLPTPVYKEVKVVVDREMRPRRYSTNRHRDLSNRVYASDEARDDATARAEALESGLGSSYPTMVKPMLQSHVTGGFWLGLPKYFCSKNLPKRDDIVTLIDEDEDECEVIYLAEKRGLSGGWRGFAIDHGLGDGDALAFQLIRPKTLKVYIIRVERAE</sequence>
<dbReference type="Proteomes" id="UP000315295">
    <property type="component" value="Unassembled WGS sequence"/>
</dbReference>
<proteinExistence type="predicted"/>
<dbReference type="EMBL" id="VIEB01000111">
    <property type="protein sequence ID" value="TQE06036.1"/>
    <property type="molecule type" value="Genomic_DNA"/>
</dbReference>
<dbReference type="GO" id="GO:0005634">
    <property type="term" value="C:nucleus"/>
    <property type="evidence" value="ECO:0007669"/>
    <property type="project" value="UniProtKB-SubCell"/>
</dbReference>
<evidence type="ECO:0000256" key="5">
    <source>
        <dbReference type="ARBA" id="ARBA00023242"/>
    </source>
</evidence>
<evidence type="ECO:0000313" key="7">
    <source>
        <dbReference type="EMBL" id="TQE06036.1"/>
    </source>
</evidence>
<dbReference type="Pfam" id="PF02362">
    <property type="entry name" value="B3"/>
    <property type="match status" value="1"/>
</dbReference>
<dbReference type="InterPro" id="IPR015300">
    <property type="entry name" value="DNA-bd_pseudobarrel_sf"/>
</dbReference>
<dbReference type="STRING" id="106549.A0A540N4Q2"/>
<evidence type="ECO:0000256" key="3">
    <source>
        <dbReference type="ARBA" id="ARBA00023125"/>
    </source>
</evidence>
<reference evidence="7 8" key="1">
    <citation type="journal article" date="2019" name="G3 (Bethesda)">
        <title>Sequencing of a Wild Apple (Malus baccata) Genome Unravels the Differences Between Cultivated and Wild Apple Species Regarding Disease Resistance and Cold Tolerance.</title>
        <authorList>
            <person name="Chen X."/>
        </authorList>
    </citation>
    <scope>NUCLEOTIDE SEQUENCE [LARGE SCALE GENOMIC DNA]</scope>
    <source>
        <strain evidence="8">cv. Shandingzi</strain>
        <tissue evidence="7">Leaves</tissue>
    </source>
</reference>
<comment type="subcellular location">
    <subcellularLocation>
        <location evidence="1">Nucleus</location>
    </subcellularLocation>
</comment>
<keyword evidence="2" id="KW-0805">Transcription regulation</keyword>
<dbReference type="GO" id="GO:0003677">
    <property type="term" value="F:DNA binding"/>
    <property type="evidence" value="ECO:0007669"/>
    <property type="project" value="UniProtKB-KW"/>
</dbReference>
<comment type="caution">
    <text evidence="7">The sequence shown here is derived from an EMBL/GenBank/DDBJ whole genome shotgun (WGS) entry which is preliminary data.</text>
</comment>
<keyword evidence="4" id="KW-0804">Transcription</keyword>
<evidence type="ECO:0000313" key="8">
    <source>
        <dbReference type="Proteomes" id="UP000315295"/>
    </source>
</evidence>
<evidence type="ECO:0000256" key="2">
    <source>
        <dbReference type="ARBA" id="ARBA00023015"/>
    </source>
</evidence>
<evidence type="ECO:0000259" key="6">
    <source>
        <dbReference type="PROSITE" id="PS50863"/>
    </source>
</evidence>
<evidence type="ECO:0000256" key="1">
    <source>
        <dbReference type="ARBA" id="ARBA00004123"/>
    </source>
</evidence>
<keyword evidence="5" id="KW-0539">Nucleus</keyword>
<gene>
    <name evidence="7" type="ORF">C1H46_008346</name>
</gene>
<dbReference type="PANTHER" id="PTHR31391:SF4">
    <property type="entry name" value="B3 DOMAIN-CONTAINING PROTEIN OS03G0184500"/>
    <property type="match status" value="1"/>
</dbReference>
<dbReference type="Gene3D" id="2.40.330.10">
    <property type="entry name" value="DNA-binding pseudobarrel domain"/>
    <property type="match status" value="1"/>
</dbReference>